<evidence type="ECO:0008006" key="3">
    <source>
        <dbReference type="Google" id="ProtNLM"/>
    </source>
</evidence>
<dbReference type="SUPFAM" id="SSF52540">
    <property type="entry name" value="P-loop containing nucleoside triphosphate hydrolases"/>
    <property type="match status" value="1"/>
</dbReference>
<name>A0ABR8C9F3_9CYAN</name>
<dbReference type="EMBL" id="JACJQY010000006">
    <property type="protein sequence ID" value="MBD2316336.1"/>
    <property type="molecule type" value="Genomic_DNA"/>
</dbReference>
<sequence length="1260" mass="144105">MWTVNARDIISLRTPGGDRFTEFVDALIRTEAFTGGISQTLISTNLRTNIGDQGVDTEVKQAMSSTFIDSPSTPTCWQYKAMGYADVSDTDLRNEIRKISTKRKDIAYVHQLLQAGYRYYFCICDDMPATKRKDWQDILQEEISLINNSAPLPVVLTASHLAVWANSFPAIIIKFFRPNLGNFLHLKSWGQSITSVTSRYSEVLAWNPIKRRILEHVFFDKRCRSVNISIQGEAGVGKTRFVYEALLDISVLGNLVVYTTDISAKEIARNLVNSDSLRAILVADECLPKTRMELIDILRGYTDRVRMISIDNSGERPSTGAEEPWLQRIPEDIVEEILERNFPSVLPDRLRAYVELSKGFVRLAADLCNRDNEIATGRGFQPILPNIKDYLKERLNDEESRIINAISLLRKVGFREDVKQELDCLCQIVGIERIKVTGVANRLKDTPGFISFAGRYLYITPEIIAKAAFENAWRYWIEPDPSSFLEKIPDQILESFLQRVSMSASEEVRRVVGEFFRGWASKLKPSDLSDIDTVNRFVILSEANPEKYLLKLADLMSTASVEDLLQIQGSYSGTRRSLVWLAEKMSRFDEFFNLSETILWNLALAETEHNLANNSSNVWKNLFCIFFSGTPISFAKRLEVLRKKLFETKGDLALELIHDAINKSFSMEGHRIVGNLLIAGRIPPEEWQPATEDEIRACTKLTLDLLIESSKSDDIRLRNGAMNIAIANIRTIILNGHIERAKEVFSAGQIPQDFLVLLKSQLEDLLHYTFDYGASKIVHIDFARKEEVNQSDNINLDTSSTLPQEIQKWLSLIVPQDLHGQIIDIIGKTSWHHSFQNNQEVWRERVLDIAKKLCEDTELLKPEINWLCSPQARGAWDLGIAMGEYDTQANCLNILLDELEKVGKASSLVSQYIVSLMINHPEYISTINNKIDALEVLHPKLAYDLFTAGGELTHSLDRALRLVDQGKLSSELLGVFARGTWQNPLKIEQFQEVLQRLEKALDANNRVIAKIAMDFVDTRLSNFNNVSQQNVLEDQEIQNTIWNILDSVTKNALAETYTWKKILLYMSRIDTDRVIKIACLALVVEKLTLKDEAQSVLIEISNSFPELVVMRVGETILDENYRWNFAVEKYRYLIRSLPLEAMKNWLRSVGVPGARQIARQLELPYIDQNGELVLPELTEFVLSEFDNDEETFQKFCIGGHNMQVYVGDMVDHNHREIEIAREFLTHPLRRVREWAEYEISSREQSAAYWQNIEEERMITQ</sequence>
<reference evidence="1 2" key="1">
    <citation type="journal article" date="2020" name="ISME J.">
        <title>Comparative genomics reveals insights into cyanobacterial evolution and habitat adaptation.</title>
        <authorList>
            <person name="Chen M.Y."/>
            <person name="Teng W.K."/>
            <person name="Zhao L."/>
            <person name="Hu C.X."/>
            <person name="Zhou Y.K."/>
            <person name="Han B.P."/>
            <person name="Song L.R."/>
            <person name="Shu W.S."/>
        </authorList>
    </citation>
    <scope>NUCLEOTIDE SEQUENCE [LARGE SCALE GENOMIC DNA]</scope>
    <source>
        <strain evidence="1 2">FACHB-1050</strain>
    </source>
</reference>
<dbReference type="Proteomes" id="UP000618445">
    <property type="component" value="Unassembled WGS sequence"/>
</dbReference>
<dbReference type="InterPro" id="IPR027417">
    <property type="entry name" value="P-loop_NTPase"/>
</dbReference>
<gene>
    <name evidence="1" type="ORF">H6G05_05680</name>
</gene>
<protein>
    <recommendedName>
        <fullName evidence="3">ATP-binding protein</fullName>
    </recommendedName>
</protein>
<evidence type="ECO:0000313" key="2">
    <source>
        <dbReference type="Proteomes" id="UP000618445"/>
    </source>
</evidence>
<dbReference type="RefSeq" id="WP_190577092.1">
    <property type="nucleotide sequence ID" value="NZ_CAWPQU010000056.1"/>
</dbReference>
<evidence type="ECO:0000313" key="1">
    <source>
        <dbReference type="EMBL" id="MBD2316336.1"/>
    </source>
</evidence>
<accession>A0ABR8C9F3</accession>
<keyword evidence="2" id="KW-1185">Reference proteome</keyword>
<proteinExistence type="predicted"/>
<comment type="caution">
    <text evidence="1">The sequence shown here is derived from an EMBL/GenBank/DDBJ whole genome shotgun (WGS) entry which is preliminary data.</text>
</comment>
<organism evidence="1 2">
    <name type="scientific">Phormidium tenue FACHB-1050</name>
    <dbReference type="NCBI Taxonomy" id="2692857"/>
    <lineage>
        <taxon>Bacteria</taxon>
        <taxon>Bacillati</taxon>
        <taxon>Cyanobacteriota</taxon>
        <taxon>Cyanophyceae</taxon>
        <taxon>Oscillatoriophycideae</taxon>
        <taxon>Oscillatoriales</taxon>
        <taxon>Oscillatoriaceae</taxon>
        <taxon>Phormidium</taxon>
    </lineage>
</organism>